<accession>A0ABX8RD83</accession>
<dbReference type="SMART" id="SM00983">
    <property type="entry name" value="TPK_B1_binding"/>
    <property type="match status" value="1"/>
</dbReference>
<dbReference type="PANTHER" id="PTHR41299">
    <property type="entry name" value="THIAMINE PYROPHOSPHOKINASE"/>
    <property type="match status" value="1"/>
</dbReference>
<name>A0ABX8RD83_9CLOT</name>
<keyword evidence="3" id="KW-0808">Transferase</keyword>
<dbReference type="CDD" id="cd07995">
    <property type="entry name" value="TPK"/>
    <property type="match status" value="1"/>
</dbReference>
<gene>
    <name evidence="3" type="ORF">KVH43_10970</name>
</gene>
<evidence type="ECO:0000256" key="1">
    <source>
        <dbReference type="NCBIfam" id="TIGR01378"/>
    </source>
</evidence>
<dbReference type="GO" id="GO:0004788">
    <property type="term" value="F:thiamine diphosphokinase activity"/>
    <property type="evidence" value="ECO:0007669"/>
    <property type="project" value="UniProtKB-EC"/>
</dbReference>
<dbReference type="RefSeq" id="WP_218282568.1">
    <property type="nucleotide sequence ID" value="NZ_CP078093.1"/>
</dbReference>
<organism evidence="3 4">
    <name type="scientific">Crassaminicella indica</name>
    <dbReference type="NCBI Taxonomy" id="2855394"/>
    <lineage>
        <taxon>Bacteria</taxon>
        <taxon>Bacillati</taxon>
        <taxon>Bacillota</taxon>
        <taxon>Clostridia</taxon>
        <taxon>Eubacteriales</taxon>
        <taxon>Clostridiaceae</taxon>
        <taxon>Crassaminicella</taxon>
    </lineage>
</organism>
<dbReference type="Pfam" id="PF04263">
    <property type="entry name" value="TPK_catalytic"/>
    <property type="match status" value="1"/>
</dbReference>
<evidence type="ECO:0000313" key="4">
    <source>
        <dbReference type="Proteomes" id="UP000886818"/>
    </source>
</evidence>
<evidence type="ECO:0000313" key="3">
    <source>
        <dbReference type="EMBL" id="QXM05870.1"/>
    </source>
</evidence>
<protein>
    <recommendedName>
        <fullName evidence="1">Thiamine diphosphokinase</fullName>
        <ecNumber evidence="1">2.7.6.2</ecNumber>
    </recommendedName>
</protein>
<dbReference type="InterPro" id="IPR007371">
    <property type="entry name" value="TPK_catalytic"/>
</dbReference>
<dbReference type="Proteomes" id="UP000886818">
    <property type="component" value="Chromosome"/>
</dbReference>
<dbReference type="NCBIfam" id="TIGR01378">
    <property type="entry name" value="thi_PPkinase"/>
    <property type="match status" value="1"/>
</dbReference>
<dbReference type="InterPro" id="IPR006282">
    <property type="entry name" value="Thi_PPkinase"/>
</dbReference>
<dbReference type="EC" id="2.7.6.2" evidence="1"/>
<proteinExistence type="predicted"/>
<dbReference type="PANTHER" id="PTHR41299:SF1">
    <property type="entry name" value="THIAMINE PYROPHOSPHOKINASE"/>
    <property type="match status" value="1"/>
</dbReference>
<reference evidence="3" key="1">
    <citation type="submission" date="2021-07" db="EMBL/GenBank/DDBJ databases">
        <title>Complete genome sequence of Crassaminicella sp. 143-21, isolated from a deep-sea hydrothermal vent.</title>
        <authorList>
            <person name="Li X."/>
        </authorList>
    </citation>
    <scope>NUCLEOTIDE SEQUENCE</scope>
    <source>
        <strain evidence="3">143-21</strain>
    </source>
</reference>
<dbReference type="InterPro" id="IPR053149">
    <property type="entry name" value="TPK"/>
</dbReference>
<keyword evidence="4" id="KW-1185">Reference proteome</keyword>
<dbReference type="InterPro" id="IPR007373">
    <property type="entry name" value="Thiamin_PyroPKinase_B1-bd"/>
</dbReference>
<sequence length="211" mass="23439">MKCVIIANGDFNANEGLKTLIEECNYIICADGGARHLFKMNIMPHMIVGDLDSIDVDTKSYFEKKNVLLHKFPKRKDYTDMELAIEYAVKKGATEIILLGAIGNRMDHTIANVTLLKPLAEKGIKARIVDEHNEIVFVNNSLEIEGEIGDTISIIPLSEKVEGVTLEGFEYPLDDALIRMGSSIGISNRLLKRKAIITIKKGNILVIKAKD</sequence>
<dbReference type="EMBL" id="CP078093">
    <property type="protein sequence ID" value="QXM05870.1"/>
    <property type="molecule type" value="Genomic_DNA"/>
</dbReference>
<dbReference type="Pfam" id="PF04265">
    <property type="entry name" value="TPK_B1_binding"/>
    <property type="match status" value="1"/>
</dbReference>
<evidence type="ECO:0000259" key="2">
    <source>
        <dbReference type="SMART" id="SM00983"/>
    </source>
</evidence>
<feature type="domain" description="Thiamin pyrophosphokinase thiamin-binding" evidence="2">
    <location>
        <begin position="146"/>
        <end position="205"/>
    </location>
</feature>